<comment type="catalytic activity">
    <reaction evidence="23">
        <text>presqualene diphosphate + NADPH + H(+) = squalene + diphosphate + NADP(+)</text>
        <dbReference type="Rhea" id="RHEA:22232"/>
        <dbReference type="ChEBI" id="CHEBI:15378"/>
        <dbReference type="ChEBI" id="CHEBI:15440"/>
        <dbReference type="ChEBI" id="CHEBI:33019"/>
        <dbReference type="ChEBI" id="CHEBI:57310"/>
        <dbReference type="ChEBI" id="CHEBI:57783"/>
        <dbReference type="ChEBI" id="CHEBI:58349"/>
    </reaction>
    <physiologicalReaction direction="left-to-right" evidence="23">
        <dbReference type="Rhea" id="RHEA:22233"/>
    </physiologicalReaction>
</comment>
<evidence type="ECO:0000256" key="10">
    <source>
        <dbReference type="ARBA" id="ARBA00022723"/>
    </source>
</evidence>
<keyword evidence="13" id="KW-0521">NADP</keyword>
<comment type="catalytic activity">
    <reaction evidence="26">
        <text>2 (2E,6E)-farnesyl diphosphate + NADH + H(+) = squalene + 2 diphosphate + NAD(+)</text>
        <dbReference type="Rhea" id="RHEA:32299"/>
        <dbReference type="ChEBI" id="CHEBI:15378"/>
        <dbReference type="ChEBI" id="CHEBI:15440"/>
        <dbReference type="ChEBI" id="CHEBI:33019"/>
        <dbReference type="ChEBI" id="CHEBI:57540"/>
        <dbReference type="ChEBI" id="CHEBI:57945"/>
        <dbReference type="ChEBI" id="CHEBI:175763"/>
        <dbReference type="EC" id="2.5.1.21"/>
    </reaction>
    <physiologicalReaction direction="left-to-right" evidence="26">
        <dbReference type="Rhea" id="RHEA:32300"/>
    </physiologicalReaction>
</comment>
<evidence type="ECO:0000256" key="19">
    <source>
        <dbReference type="ARBA" id="ARBA00023221"/>
    </source>
</evidence>
<dbReference type="GO" id="GO:0008203">
    <property type="term" value="P:cholesterol metabolic process"/>
    <property type="evidence" value="ECO:0007669"/>
    <property type="project" value="UniProtKB-KW"/>
</dbReference>
<comment type="similarity">
    <text evidence="4">Belongs to the phytoene/squalene synthase family.</text>
</comment>
<dbReference type="GO" id="GO:0045338">
    <property type="term" value="P:farnesyl diphosphate metabolic process"/>
    <property type="evidence" value="ECO:0007669"/>
    <property type="project" value="InterPro"/>
</dbReference>
<dbReference type="NCBIfam" id="TIGR01559">
    <property type="entry name" value="squal_synth"/>
    <property type="match status" value="1"/>
</dbReference>
<dbReference type="GO" id="GO:0006696">
    <property type="term" value="P:ergosterol biosynthetic process"/>
    <property type="evidence" value="ECO:0007669"/>
    <property type="project" value="TreeGrafter"/>
</dbReference>
<dbReference type="InterPro" id="IPR008949">
    <property type="entry name" value="Isoprenoid_synthase_dom_sf"/>
</dbReference>
<keyword evidence="16" id="KW-0443">Lipid metabolism</keyword>
<name>A0A507BYA5_9FUNG</name>
<dbReference type="InterPro" id="IPR033904">
    <property type="entry name" value="Trans_IPPS_HH"/>
</dbReference>
<dbReference type="OrthoDB" id="431150at2759"/>
<comment type="catalytic activity">
    <reaction evidence="25">
        <text>2 (2E,6E)-farnesyl diphosphate = presqualene diphosphate + diphosphate</text>
        <dbReference type="Rhea" id="RHEA:22672"/>
        <dbReference type="ChEBI" id="CHEBI:33019"/>
        <dbReference type="ChEBI" id="CHEBI:57310"/>
        <dbReference type="ChEBI" id="CHEBI:175763"/>
    </reaction>
    <physiologicalReaction direction="left-to-right" evidence="25">
        <dbReference type="Rhea" id="RHEA:22673"/>
    </physiologicalReaction>
</comment>
<evidence type="ECO:0000256" key="6">
    <source>
        <dbReference type="ARBA" id="ARBA00022516"/>
    </source>
</evidence>
<reference evidence="28 29" key="1">
    <citation type="journal article" date="2019" name="Sci. Rep.">
        <title>Comparative genomics of chytrid fungi reveal insights into the obligate biotrophic and pathogenic lifestyle of Synchytrium endobioticum.</title>
        <authorList>
            <person name="van de Vossenberg B.T.L.H."/>
            <person name="Warris S."/>
            <person name="Nguyen H.D.T."/>
            <person name="van Gent-Pelzer M.P.E."/>
            <person name="Joly D.L."/>
            <person name="van de Geest H.C."/>
            <person name="Bonants P.J.M."/>
            <person name="Smith D.S."/>
            <person name="Levesque C.A."/>
            <person name="van der Lee T.A.J."/>
        </authorList>
    </citation>
    <scope>NUCLEOTIDE SEQUENCE [LARGE SCALE GENOMIC DNA]</scope>
    <source>
        <strain evidence="28 29">JEL517</strain>
    </source>
</reference>
<comment type="cofactor">
    <cofactor evidence="1">
        <name>Mg(2+)</name>
        <dbReference type="ChEBI" id="CHEBI:18420"/>
    </cofactor>
</comment>
<evidence type="ECO:0000256" key="1">
    <source>
        <dbReference type="ARBA" id="ARBA00001946"/>
    </source>
</evidence>
<keyword evidence="9 27" id="KW-0812">Transmembrane</keyword>
<comment type="function">
    <text evidence="22">Catalyzes the condensation of 2 farnesyl pyrophosphate (FPP) moieties to form squalene. Proceeds in two distinct steps. In the first half-reaction, two molecules of FPP react to form the stable presqualene diphosphate intermediate (PSQPP), with concomitant release of a proton and a molecule of inorganic diphosphate. In the second half-reaction, PSQPP undergoes heterolysis, isomerization, and reduction with NADPH or NADH to form squalene. It is the first committed enzyme of the sterol biosynthesis pathway.</text>
</comment>
<evidence type="ECO:0000256" key="18">
    <source>
        <dbReference type="ARBA" id="ARBA00023166"/>
    </source>
</evidence>
<dbReference type="GO" id="GO:0046872">
    <property type="term" value="F:metal ion binding"/>
    <property type="evidence" value="ECO:0007669"/>
    <property type="project" value="UniProtKB-KW"/>
</dbReference>
<dbReference type="Proteomes" id="UP000319731">
    <property type="component" value="Unassembled WGS sequence"/>
</dbReference>
<evidence type="ECO:0000256" key="8">
    <source>
        <dbReference type="ARBA" id="ARBA00022679"/>
    </source>
</evidence>
<keyword evidence="10" id="KW-0479">Metal-binding</keyword>
<evidence type="ECO:0000256" key="14">
    <source>
        <dbReference type="ARBA" id="ARBA00022989"/>
    </source>
</evidence>
<keyword evidence="11" id="KW-0256">Endoplasmic reticulum</keyword>
<dbReference type="InterPro" id="IPR044844">
    <property type="entry name" value="Trans_IPPS_euk-type"/>
</dbReference>
<evidence type="ECO:0000256" key="22">
    <source>
        <dbReference type="ARBA" id="ARBA00045166"/>
    </source>
</evidence>
<organism evidence="28 29">
    <name type="scientific">Synchytrium microbalum</name>
    <dbReference type="NCBI Taxonomy" id="1806994"/>
    <lineage>
        <taxon>Eukaryota</taxon>
        <taxon>Fungi</taxon>
        <taxon>Fungi incertae sedis</taxon>
        <taxon>Chytridiomycota</taxon>
        <taxon>Chytridiomycota incertae sedis</taxon>
        <taxon>Chytridiomycetes</taxon>
        <taxon>Synchytriales</taxon>
        <taxon>Synchytriaceae</taxon>
        <taxon>Synchytrium</taxon>
    </lineage>
</organism>
<gene>
    <name evidence="28" type="primary">ERG9</name>
    <name evidence="28" type="ORF">SmJEL517_g04681</name>
</gene>
<keyword evidence="7" id="KW-0153">Cholesterol metabolism</keyword>
<evidence type="ECO:0000256" key="25">
    <source>
        <dbReference type="ARBA" id="ARBA00048315"/>
    </source>
</evidence>
<dbReference type="GO" id="GO:0051996">
    <property type="term" value="F:squalene synthase [NAD(P)H] activity"/>
    <property type="evidence" value="ECO:0007669"/>
    <property type="project" value="UniProtKB-EC"/>
</dbReference>
<evidence type="ECO:0000256" key="20">
    <source>
        <dbReference type="ARBA" id="ARBA00031079"/>
    </source>
</evidence>
<keyword evidence="15" id="KW-0520">NAD</keyword>
<feature type="transmembrane region" description="Helical" evidence="27">
    <location>
        <begin position="413"/>
        <end position="434"/>
    </location>
</feature>
<evidence type="ECO:0000256" key="5">
    <source>
        <dbReference type="ARBA" id="ARBA00015135"/>
    </source>
</evidence>
<evidence type="ECO:0000256" key="27">
    <source>
        <dbReference type="SAM" id="Phobius"/>
    </source>
</evidence>
<keyword evidence="29" id="KW-1185">Reference proteome</keyword>
<keyword evidence="8" id="KW-0808">Transferase</keyword>
<keyword evidence="19" id="KW-0753">Steroid metabolism</keyword>
<keyword evidence="18" id="KW-1207">Sterol metabolism</keyword>
<keyword evidence="12" id="KW-0460">Magnesium</keyword>
<dbReference type="Gene3D" id="1.10.600.10">
    <property type="entry name" value="Farnesyl Diphosphate Synthase"/>
    <property type="match status" value="1"/>
</dbReference>
<dbReference type="CDD" id="cd00683">
    <property type="entry name" value="Trans_IPPS_HH"/>
    <property type="match status" value="1"/>
</dbReference>
<evidence type="ECO:0000256" key="15">
    <source>
        <dbReference type="ARBA" id="ARBA00023027"/>
    </source>
</evidence>
<evidence type="ECO:0000256" key="24">
    <source>
        <dbReference type="ARBA" id="ARBA00047541"/>
    </source>
</evidence>
<evidence type="ECO:0000256" key="7">
    <source>
        <dbReference type="ARBA" id="ARBA00022548"/>
    </source>
</evidence>
<protein>
    <recommendedName>
        <fullName evidence="5">Squalene synthase</fullName>
    </recommendedName>
    <alternativeName>
        <fullName evidence="20">FPP:FPP farnesyltransferase</fullName>
    </alternativeName>
    <alternativeName>
        <fullName evidence="21">Farnesyl-diphosphate farnesyltransferase</fullName>
    </alternativeName>
</protein>
<evidence type="ECO:0000256" key="16">
    <source>
        <dbReference type="ARBA" id="ARBA00023098"/>
    </source>
</evidence>
<evidence type="ECO:0000256" key="4">
    <source>
        <dbReference type="ARBA" id="ARBA00006251"/>
    </source>
</evidence>
<accession>A0A507BYA5</accession>
<dbReference type="SUPFAM" id="SSF48576">
    <property type="entry name" value="Terpenoid synthases"/>
    <property type="match status" value="1"/>
</dbReference>
<evidence type="ECO:0000256" key="26">
    <source>
        <dbReference type="ARBA" id="ARBA00048854"/>
    </source>
</evidence>
<dbReference type="SFLD" id="SFLDG01018">
    <property type="entry name" value="Squalene/Phytoene_Synthase_Lik"/>
    <property type="match status" value="1"/>
</dbReference>
<proteinExistence type="inferred from homology"/>
<dbReference type="Pfam" id="PF00494">
    <property type="entry name" value="SQS_PSY"/>
    <property type="match status" value="1"/>
</dbReference>
<comment type="pathway">
    <text evidence="3">Terpene metabolism; lanosterol biosynthesis; lanosterol from farnesyl diphosphate: step 1/3.</text>
</comment>
<comment type="caution">
    <text evidence="28">The sequence shown here is derived from an EMBL/GenBank/DDBJ whole genome shotgun (WGS) entry which is preliminary data.</text>
</comment>
<comment type="subcellular location">
    <subcellularLocation>
        <location evidence="2">Endoplasmic reticulum membrane</location>
        <topology evidence="2">Multi-pass membrane protein</topology>
    </subcellularLocation>
</comment>
<evidence type="ECO:0000256" key="2">
    <source>
        <dbReference type="ARBA" id="ARBA00004477"/>
    </source>
</evidence>
<evidence type="ECO:0000256" key="13">
    <source>
        <dbReference type="ARBA" id="ARBA00022857"/>
    </source>
</evidence>
<evidence type="ECO:0000256" key="23">
    <source>
        <dbReference type="ARBA" id="ARBA00047468"/>
    </source>
</evidence>
<evidence type="ECO:0000256" key="3">
    <source>
        <dbReference type="ARBA" id="ARBA00005057"/>
    </source>
</evidence>
<dbReference type="RefSeq" id="XP_031023370.1">
    <property type="nucleotide sequence ID" value="XM_031170609.1"/>
</dbReference>
<keyword evidence="14 27" id="KW-1133">Transmembrane helix</keyword>
<dbReference type="FunFam" id="1.10.600.10:FF:000053">
    <property type="entry name" value="Squalene synthase"/>
    <property type="match status" value="1"/>
</dbReference>
<dbReference type="InterPro" id="IPR002060">
    <property type="entry name" value="Squ/phyt_synthse"/>
</dbReference>
<evidence type="ECO:0000313" key="28">
    <source>
        <dbReference type="EMBL" id="TPX32108.1"/>
    </source>
</evidence>
<dbReference type="AlphaFoldDB" id="A0A507BYA5"/>
<dbReference type="STRING" id="1806994.A0A507BYA5"/>
<evidence type="ECO:0000256" key="11">
    <source>
        <dbReference type="ARBA" id="ARBA00022824"/>
    </source>
</evidence>
<dbReference type="PANTHER" id="PTHR11626:SF2">
    <property type="entry name" value="SQUALENE SYNTHASE"/>
    <property type="match status" value="1"/>
</dbReference>
<evidence type="ECO:0000313" key="29">
    <source>
        <dbReference type="Proteomes" id="UP000319731"/>
    </source>
</evidence>
<sequence length="438" mass="49414">MATEALISSLSALQFSECYALVKYGLAATDPDTMHKTLKTVAKEGSPRHTRDMCYYLLNKTSRSFARVIQELDSELRHPVCIFYLVLRGLDTIEDDMTIPLEKKLDVLANFHKSLYQRGWKFTENGPDEKDRELCAKFDIVIEEFLNMKEEYQTIIADIAKRMAAGMAEFRSDKKVITLDDYNLYTHYVAGLVGLGLTGLFAASGLESPSLANQTVLANHMGLFLQKVNIMKDFKEDWDEGRWFWPQEIWKDYVPAGGDLGEFTRPENLDRGLACLNHLCADALDLVPDCLEYLSLLQNQTVFQFAAIPQVMAIASIALFFNNAVIFQRAGLKIRRGLAVKLILGCNSFDSVKDIYRGYIKDLTLANDIRVGSNPYDKSFLRVGQALSKATQWLQRHDLAYASKSVSKTSSSWADMFLTILVLVVAVLLAFSFIPRAQ</sequence>
<dbReference type="GeneID" id="42005906"/>
<dbReference type="SFLD" id="SFLDS00005">
    <property type="entry name" value="Isoprenoid_Synthase_Type_I"/>
    <property type="match status" value="1"/>
</dbReference>
<comment type="catalytic activity">
    <reaction evidence="24">
        <text>presqualene diphosphate + NADH + H(+) = squalene + diphosphate + NAD(+)</text>
        <dbReference type="Rhea" id="RHEA:22228"/>
        <dbReference type="ChEBI" id="CHEBI:15378"/>
        <dbReference type="ChEBI" id="CHEBI:15440"/>
        <dbReference type="ChEBI" id="CHEBI:33019"/>
        <dbReference type="ChEBI" id="CHEBI:57310"/>
        <dbReference type="ChEBI" id="CHEBI:57540"/>
        <dbReference type="ChEBI" id="CHEBI:57945"/>
    </reaction>
    <physiologicalReaction direction="left-to-right" evidence="24">
        <dbReference type="Rhea" id="RHEA:22229"/>
    </physiologicalReaction>
</comment>
<dbReference type="InterPro" id="IPR006449">
    <property type="entry name" value="Squal_synth-like"/>
</dbReference>
<evidence type="ECO:0000256" key="17">
    <source>
        <dbReference type="ARBA" id="ARBA00023136"/>
    </source>
</evidence>
<dbReference type="EMBL" id="QEAO01000034">
    <property type="protein sequence ID" value="TPX32108.1"/>
    <property type="molecule type" value="Genomic_DNA"/>
</dbReference>
<keyword evidence="6" id="KW-0444">Lipid biosynthesis</keyword>
<evidence type="ECO:0000256" key="12">
    <source>
        <dbReference type="ARBA" id="ARBA00022842"/>
    </source>
</evidence>
<feature type="transmembrane region" description="Helical" evidence="27">
    <location>
        <begin position="302"/>
        <end position="326"/>
    </location>
</feature>
<keyword evidence="17 27" id="KW-0472">Membrane</keyword>
<dbReference type="PANTHER" id="PTHR11626">
    <property type="entry name" value="FARNESYL-DIPHOSPHATE FARNESYLTRANSFERASE"/>
    <property type="match status" value="1"/>
</dbReference>
<evidence type="ECO:0000256" key="9">
    <source>
        <dbReference type="ARBA" id="ARBA00022692"/>
    </source>
</evidence>
<evidence type="ECO:0000256" key="21">
    <source>
        <dbReference type="ARBA" id="ARBA00033359"/>
    </source>
</evidence>
<dbReference type="GO" id="GO:0005789">
    <property type="term" value="C:endoplasmic reticulum membrane"/>
    <property type="evidence" value="ECO:0007669"/>
    <property type="project" value="UniProtKB-SubCell"/>
</dbReference>